<dbReference type="SUPFAM" id="SSF52047">
    <property type="entry name" value="RNI-like"/>
    <property type="match status" value="1"/>
</dbReference>
<name>A0ABM2WNT1_MESAU</name>
<dbReference type="PANTHER" id="PTHR14224">
    <property type="entry name" value="SIMILAR TO PREFERENTIALLY EXPRESSED ANTIGEN IN MELANOMA-LIKE 3"/>
    <property type="match status" value="1"/>
</dbReference>
<dbReference type="InterPro" id="IPR050694">
    <property type="entry name" value="LRRC14/PRAME"/>
</dbReference>
<keyword evidence="2" id="KW-0433">Leucine-rich repeat</keyword>
<protein>
    <submittedName>
        <fullName evidence="5">PRAME family member 12-like</fullName>
    </submittedName>
</protein>
<evidence type="ECO:0000313" key="5">
    <source>
        <dbReference type="RefSeq" id="XP_040592435.1"/>
    </source>
</evidence>
<evidence type="ECO:0000256" key="2">
    <source>
        <dbReference type="ARBA" id="ARBA00022614"/>
    </source>
</evidence>
<proteinExistence type="inferred from homology"/>
<reference evidence="5" key="1">
    <citation type="submission" date="2025-08" db="UniProtKB">
        <authorList>
            <consortium name="RefSeq"/>
        </authorList>
    </citation>
    <scope>IDENTIFICATION</scope>
    <source>
        <tissue evidence="5">Liver</tissue>
    </source>
</reference>
<dbReference type="Gene3D" id="3.80.10.10">
    <property type="entry name" value="Ribonuclease Inhibitor"/>
    <property type="match status" value="1"/>
</dbReference>
<keyword evidence="4" id="KW-1185">Reference proteome</keyword>
<dbReference type="Proteomes" id="UP000886700">
    <property type="component" value="Unplaced"/>
</dbReference>
<dbReference type="PANTHER" id="PTHR14224:SF108">
    <property type="entry name" value="PRAME LIKE 11-RELATED"/>
    <property type="match status" value="1"/>
</dbReference>
<dbReference type="InterPro" id="IPR032675">
    <property type="entry name" value="LRR_dom_sf"/>
</dbReference>
<sequence length="478" mass="54794">MRSPSSLKLLAIRSLLKDEAFAISALKALPMELFPPLFQGAFDGKQTNILRAMVAAWPFRCLPVGALMKIPDLEIMQAVLDGLDLLIKQKDRQRSCKLEVLDLWDAENNFWQVWAATEDGVCPPDIIGESQPAMHLPIRQGNQVVTVMMNLSLQSVDLCLLLKYFHSWAKQRKDVLQVICEKLEFGALPVYKPLMLLEVFEPRSIQELELNACWDLRTFATFAPGLGKMRNLQKLLVNNISIPSEWFSNIELKEWCFTEIISQFSQLNKLQQLYLNGVFFLNERLDQVLRYLESPLETLAITRCMLSESDLRYLTHCPSVHQLTYLDLSDVTFPDLSLALLGRLLERLRATLKTLKLMGCMGMDFQIGVLLPALSQCSQLEEVNFMRNSLSMSILKKLMQHTANLRLLTLEMYPAPAEVYNVIGDVMPDRFAQDCSELLETLRVVREPKEIYFVSRRCVDCQGFYVYNLEVSLCSCWE</sequence>
<evidence type="ECO:0000256" key="3">
    <source>
        <dbReference type="ARBA" id="ARBA00022737"/>
    </source>
</evidence>
<gene>
    <name evidence="5" type="primary">LOC121136290</name>
</gene>
<keyword evidence="3" id="KW-0677">Repeat</keyword>
<dbReference type="RefSeq" id="XP_040592435.1">
    <property type="nucleotide sequence ID" value="XM_040736501.1"/>
</dbReference>
<evidence type="ECO:0000256" key="1">
    <source>
        <dbReference type="ARBA" id="ARBA00009608"/>
    </source>
</evidence>
<dbReference type="InterPro" id="IPR026271">
    <property type="entry name" value="PRAME"/>
</dbReference>
<dbReference type="GeneID" id="121136290"/>
<dbReference type="PIRSF" id="PIRSF038286">
    <property type="entry name" value="PRAME"/>
    <property type="match status" value="1"/>
</dbReference>
<organism evidence="4 5">
    <name type="scientific">Mesocricetus auratus</name>
    <name type="common">Golden hamster</name>
    <dbReference type="NCBI Taxonomy" id="10036"/>
    <lineage>
        <taxon>Eukaryota</taxon>
        <taxon>Metazoa</taxon>
        <taxon>Chordata</taxon>
        <taxon>Craniata</taxon>
        <taxon>Vertebrata</taxon>
        <taxon>Euteleostomi</taxon>
        <taxon>Mammalia</taxon>
        <taxon>Eutheria</taxon>
        <taxon>Euarchontoglires</taxon>
        <taxon>Glires</taxon>
        <taxon>Rodentia</taxon>
        <taxon>Myomorpha</taxon>
        <taxon>Muroidea</taxon>
        <taxon>Cricetidae</taxon>
        <taxon>Cricetinae</taxon>
        <taxon>Mesocricetus</taxon>
    </lineage>
</organism>
<comment type="similarity">
    <text evidence="1">Belongs to the PRAME family.</text>
</comment>
<accession>A0ABM2WNT1</accession>
<evidence type="ECO:0000313" key="4">
    <source>
        <dbReference type="Proteomes" id="UP000886700"/>
    </source>
</evidence>